<dbReference type="CDD" id="cd19086">
    <property type="entry name" value="AKR_AKR11C1"/>
    <property type="match status" value="1"/>
</dbReference>
<dbReference type="Pfam" id="PF00248">
    <property type="entry name" value="Aldo_ket_red"/>
    <property type="match status" value="1"/>
</dbReference>
<accession>A0A4R5KVU1</accession>
<reference evidence="3 4" key="1">
    <citation type="submission" date="2019-03" db="EMBL/GenBank/DDBJ databases">
        <title>This is whole genome sequence of Paenibacillus sp MS74 strain.</title>
        <authorList>
            <person name="Trinh H.N."/>
        </authorList>
    </citation>
    <scope>NUCLEOTIDE SEQUENCE [LARGE SCALE GENOMIC DNA]</scope>
    <source>
        <strain evidence="3 4">MS74</strain>
    </source>
</reference>
<dbReference type="GO" id="GO:0005829">
    <property type="term" value="C:cytosol"/>
    <property type="evidence" value="ECO:0007669"/>
    <property type="project" value="TreeGrafter"/>
</dbReference>
<dbReference type="AlphaFoldDB" id="A0A4R5KVU1"/>
<evidence type="ECO:0000256" key="1">
    <source>
        <dbReference type="ARBA" id="ARBA00023002"/>
    </source>
</evidence>
<protein>
    <submittedName>
        <fullName evidence="3">Aldo/keto reductase</fullName>
    </submittedName>
</protein>
<dbReference type="Gene3D" id="3.20.20.100">
    <property type="entry name" value="NADP-dependent oxidoreductase domain"/>
    <property type="match status" value="1"/>
</dbReference>
<dbReference type="OrthoDB" id="9773828at2"/>
<dbReference type="InterPro" id="IPR036812">
    <property type="entry name" value="NAD(P)_OxRdtase_dom_sf"/>
</dbReference>
<dbReference type="GO" id="GO:0016491">
    <property type="term" value="F:oxidoreductase activity"/>
    <property type="evidence" value="ECO:0007669"/>
    <property type="project" value="UniProtKB-KW"/>
</dbReference>
<evidence type="ECO:0000313" key="4">
    <source>
        <dbReference type="Proteomes" id="UP000295636"/>
    </source>
</evidence>
<dbReference type="PANTHER" id="PTHR43364">
    <property type="entry name" value="NADH-SPECIFIC METHYLGLYOXAL REDUCTASE-RELATED"/>
    <property type="match status" value="1"/>
</dbReference>
<dbReference type="RefSeq" id="WP_133224811.1">
    <property type="nucleotide sequence ID" value="NZ_SMRT01000001.1"/>
</dbReference>
<dbReference type="EMBL" id="SMRT01000001">
    <property type="protein sequence ID" value="TDG00120.1"/>
    <property type="molecule type" value="Genomic_DNA"/>
</dbReference>
<keyword evidence="4" id="KW-1185">Reference proteome</keyword>
<keyword evidence="1" id="KW-0560">Oxidoreductase</keyword>
<dbReference type="SUPFAM" id="SSF51430">
    <property type="entry name" value="NAD(P)-linked oxidoreductase"/>
    <property type="match status" value="1"/>
</dbReference>
<organism evidence="3 4">
    <name type="scientific">Paenibacillus piri</name>
    <dbReference type="NCBI Taxonomy" id="2547395"/>
    <lineage>
        <taxon>Bacteria</taxon>
        <taxon>Bacillati</taxon>
        <taxon>Bacillota</taxon>
        <taxon>Bacilli</taxon>
        <taxon>Bacillales</taxon>
        <taxon>Paenibacillaceae</taxon>
        <taxon>Paenibacillus</taxon>
    </lineage>
</organism>
<evidence type="ECO:0000313" key="3">
    <source>
        <dbReference type="EMBL" id="TDG00120.1"/>
    </source>
</evidence>
<name>A0A4R5KVU1_9BACL</name>
<comment type="caution">
    <text evidence="3">The sequence shown here is derived from an EMBL/GenBank/DDBJ whole genome shotgun (WGS) entry which is preliminary data.</text>
</comment>
<dbReference type="PANTHER" id="PTHR43364:SF4">
    <property type="entry name" value="NAD(P)-LINKED OXIDOREDUCTASE SUPERFAMILY PROTEIN"/>
    <property type="match status" value="1"/>
</dbReference>
<evidence type="ECO:0000259" key="2">
    <source>
        <dbReference type="Pfam" id="PF00248"/>
    </source>
</evidence>
<gene>
    <name evidence="3" type="ORF">E1757_00250</name>
</gene>
<dbReference type="InterPro" id="IPR050523">
    <property type="entry name" value="AKR_Detox_Biosynth"/>
</dbReference>
<dbReference type="InterPro" id="IPR023210">
    <property type="entry name" value="NADP_OxRdtase_dom"/>
</dbReference>
<proteinExistence type="predicted"/>
<feature type="domain" description="NADP-dependent oxidoreductase" evidence="2">
    <location>
        <begin position="15"/>
        <end position="305"/>
    </location>
</feature>
<dbReference type="Proteomes" id="UP000295636">
    <property type="component" value="Unassembled WGS sequence"/>
</dbReference>
<sequence length="306" mass="33870">MIYRSFGNTGWQVSAIGLGTWNIGNQWGEVDDAASYATIRTSLDHGVNLFDTAESYGIPNGLSEQRLGKALAGERHRNYIVSKIGNFGKRTGQGVPITTPDMIRLCAHASLHRLRTDYLDVVLCHIGDIEDPSVFLEGFEILKRDGEIREYGISTDRLEVLKKFNANGNCRVVEVDYSLLNRAPEQQFLPYCEEHGIAVLVRGPLGMGLLSGKYTEDTVFTDTVRSKWSTDDAEREKYAGRIRKMNEVKQALHDGEDMATAALRYVISHSSAAVAIPGAKNPQQAAANAQAGEALFTKEQLSRFDR</sequence>